<dbReference type="GO" id="GO:0052170">
    <property type="term" value="P:symbiont-mediated suppression of host innate immune response"/>
    <property type="evidence" value="ECO:0007669"/>
    <property type="project" value="UniProtKB-KW"/>
</dbReference>
<keyword evidence="3 7" id="KW-0808">Transferase</keyword>
<evidence type="ECO:0000256" key="1">
    <source>
        <dbReference type="ARBA" id="ARBA00022603"/>
    </source>
</evidence>
<keyword evidence="2" id="KW-1090">Inhibition of host innate immune response by virus</keyword>
<dbReference type="Gene3D" id="3.40.50.150">
    <property type="entry name" value="Vaccinia Virus protein VP39"/>
    <property type="match status" value="1"/>
</dbReference>
<evidence type="ECO:0000256" key="7">
    <source>
        <dbReference type="PROSITE-ProRule" id="PRU01016"/>
    </source>
</evidence>
<dbReference type="InterPro" id="IPR029063">
    <property type="entry name" value="SAM-dependent_MTases_sf"/>
</dbReference>
<protein>
    <recommendedName>
        <fullName evidence="9">Cytosine-specific methyltransferase</fullName>
        <ecNumber evidence="9">2.1.1.37</ecNumber>
    </recommendedName>
</protein>
<keyword evidence="5" id="KW-0899">Viral immunoevasion</keyword>
<dbReference type="PANTHER" id="PTHR46098">
    <property type="entry name" value="TRNA (CYTOSINE(38)-C(5))-METHYLTRANSFERASE"/>
    <property type="match status" value="1"/>
</dbReference>
<name>A0A8S5UY70_9CAUD</name>
<keyword evidence="2" id="KW-0945">Host-virus interaction</keyword>
<organism evidence="10">
    <name type="scientific">Siphoviridae sp. ctjKY6</name>
    <dbReference type="NCBI Taxonomy" id="2825631"/>
    <lineage>
        <taxon>Viruses</taxon>
        <taxon>Duplodnaviria</taxon>
        <taxon>Heunggongvirae</taxon>
        <taxon>Uroviricota</taxon>
        <taxon>Caudoviricetes</taxon>
    </lineage>
</organism>
<dbReference type="GO" id="GO:0003886">
    <property type="term" value="F:DNA (cytosine-5-)-methyltransferase activity"/>
    <property type="evidence" value="ECO:0007669"/>
    <property type="project" value="UniProtKB-EC"/>
</dbReference>
<dbReference type="InterPro" id="IPR001525">
    <property type="entry name" value="C5_MeTfrase"/>
</dbReference>
<evidence type="ECO:0000313" key="10">
    <source>
        <dbReference type="EMBL" id="DAF99388.1"/>
    </source>
</evidence>
<dbReference type="SUPFAM" id="SSF53335">
    <property type="entry name" value="S-adenosyl-L-methionine-dependent methyltransferases"/>
    <property type="match status" value="1"/>
</dbReference>
<dbReference type="PROSITE" id="PS00094">
    <property type="entry name" value="C5_MTASE_1"/>
    <property type="match status" value="1"/>
</dbReference>
<reference evidence="10" key="1">
    <citation type="journal article" date="2021" name="Proc. Natl. Acad. Sci. U.S.A.">
        <title>A Catalog of Tens of Thousands of Viruses from Human Metagenomes Reveals Hidden Associations with Chronic Diseases.</title>
        <authorList>
            <person name="Tisza M.J."/>
            <person name="Buck C.B."/>
        </authorList>
    </citation>
    <scope>NUCLEOTIDE SEQUENCE</scope>
    <source>
        <strain evidence="10">CtjKY6</strain>
    </source>
</reference>
<keyword evidence="1 7" id="KW-0489">Methyltransferase</keyword>
<dbReference type="Pfam" id="PF00145">
    <property type="entry name" value="DNA_methylase"/>
    <property type="match status" value="1"/>
</dbReference>
<evidence type="ECO:0000256" key="5">
    <source>
        <dbReference type="ARBA" id="ARBA00023280"/>
    </source>
</evidence>
<keyword evidence="4 7" id="KW-0949">S-adenosyl-L-methionine</keyword>
<dbReference type="PROSITE" id="PS51679">
    <property type="entry name" value="SAM_MT_C5"/>
    <property type="match status" value="1"/>
</dbReference>
<dbReference type="PRINTS" id="PR00105">
    <property type="entry name" value="C5METTRFRASE"/>
</dbReference>
<dbReference type="NCBIfam" id="TIGR00675">
    <property type="entry name" value="dcm"/>
    <property type="match status" value="1"/>
</dbReference>
<evidence type="ECO:0000256" key="6">
    <source>
        <dbReference type="ARBA" id="ARBA00033479"/>
    </source>
</evidence>
<dbReference type="GO" id="GO:0099018">
    <property type="term" value="P:symbiont-mediated evasion of host restriction-modification system"/>
    <property type="evidence" value="ECO:0007669"/>
    <property type="project" value="UniProtKB-KW"/>
</dbReference>
<evidence type="ECO:0000256" key="8">
    <source>
        <dbReference type="RuleBase" id="RU000416"/>
    </source>
</evidence>
<keyword evidence="6" id="KW-1258">Restriction-modification system evasion by virus</keyword>
<dbReference type="EC" id="2.1.1.37" evidence="9"/>
<evidence type="ECO:0000256" key="2">
    <source>
        <dbReference type="ARBA" id="ARBA00022632"/>
    </source>
</evidence>
<dbReference type="PANTHER" id="PTHR46098:SF1">
    <property type="entry name" value="TRNA (CYTOSINE(38)-C(5))-METHYLTRANSFERASE"/>
    <property type="match status" value="1"/>
</dbReference>
<comment type="similarity">
    <text evidence="7 8">Belongs to the class I-like SAM-binding methyltransferase superfamily. C5-methyltransferase family.</text>
</comment>
<comment type="catalytic activity">
    <reaction evidence="9">
        <text>a 2'-deoxycytidine in DNA + S-adenosyl-L-methionine = a 5-methyl-2'-deoxycytidine in DNA + S-adenosyl-L-homocysteine + H(+)</text>
        <dbReference type="Rhea" id="RHEA:13681"/>
        <dbReference type="Rhea" id="RHEA-COMP:11369"/>
        <dbReference type="Rhea" id="RHEA-COMP:11370"/>
        <dbReference type="ChEBI" id="CHEBI:15378"/>
        <dbReference type="ChEBI" id="CHEBI:57856"/>
        <dbReference type="ChEBI" id="CHEBI:59789"/>
        <dbReference type="ChEBI" id="CHEBI:85452"/>
        <dbReference type="ChEBI" id="CHEBI:85454"/>
        <dbReference type="EC" id="2.1.1.37"/>
    </reaction>
</comment>
<dbReference type="GO" id="GO:0032259">
    <property type="term" value="P:methylation"/>
    <property type="evidence" value="ECO:0007669"/>
    <property type="project" value="UniProtKB-KW"/>
</dbReference>
<evidence type="ECO:0000256" key="3">
    <source>
        <dbReference type="ARBA" id="ARBA00022679"/>
    </source>
</evidence>
<accession>A0A8S5UY70</accession>
<sequence length="312" mass="34799">MKIGSLFTGIGGLELGVCDTVTSIVPYGNDIEWIAETDGNALKIIEHSTMFHGVPNLGDVTKIDWTTVPDVECITGGTPCQDFSYLGTRKGLEGEKSSLLFTFIEAVKAKKPDYVLWENVAGALTKGVYDVLLDALNEDDYSTSSVILPASHLGMPHKRARIFVFAERTEEWVTPFNDQLVKVRHDTRLRCLPTPNRSRMDGRKSTGYSKRPSFYDLKQWSEDEVRASYGAVIERWERTLGREAPPLAKPKGTLNVEFIEWMMGFPKGWVTDAADVSKTGKLKALGNACTPQQASEAFYHGLLQLTRERTSR</sequence>
<evidence type="ECO:0000256" key="9">
    <source>
        <dbReference type="RuleBase" id="RU000417"/>
    </source>
</evidence>
<dbReference type="InterPro" id="IPR050750">
    <property type="entry name" value="C5-MTase"/>
</dbReference>
<dbReference type="InterPro" id="IPR018117">
    <property type="entry name" value="C5_DNA_meth_AS"/>
</dbReference>
<dbReference type="EMBL" id="BK016165">
    <property type="protein sequence ID" value="DAF99388.1"/>
    <property type="molecule type" value="Genomic_DNA"/>
</dbReference>
<evidence type="ECO:0000256" key="4">
    <source>
        <dbReference type="ARBA" id="ARBA00022691"/>
    </source>
</evidence>
<feature type="active site" evidence="7">
    <location>
        <position position="80"/>
    </location>
</feature>
<proteinExistence type="inferred from homology"/>